<evidence type="ECO:0000313" key="2">
    <source>
        <dbReference type="EMBL" id="JAG43582.1"/>
    </source>
</evidence>
<accession>A0A0A9ZEA5</accession>
<reference evidence="2" key="1">
    <citation type="journal article" date="2014" name="PLoS ONE">
        <title>Transcriptome-Based Identification of ABC Transporters in the Western Tarnished Plant Bug Lygus hesperus.</title>
        <authorList>
            <person name="Hull J.J."/>
            <person name="Chaney K."/>
            <person name="Geib S.M."/>
            <person name="Fabrick J.A."/>
            <person name="Brent C.S."/>
            <person name="Walsh D."/>
            <person name="Lavine L.C."/>
        </authorList>
    </citation>
    <scope>NUCLEOTIDE SEQUENCE</scope>
</reference>
<proteinExistence type="predicted"/>
<feature type="region of interest" description="Disordered" evidence="1">
    <location>
        <begin position="13"/>
        <end position="33"/>
    </location>
</feature>
<organism evidence="2">
    <name type="scientific">Lygus hesperus</name>
    <name type="common">Western plant bug</name>
    <dbReference type="NCBI Taxonomy" id="30085"/>
    <lineage>
        <taxon>Eukaryota</taxon>
        <taxon>Metazoa</taxon>
        <taxon>Ecdysozoa</taxon>
        <taxon>Arthropoda</taxon>
        <taxon>Hexapoda</taxon>
        <taxon>Insecta</taxon>
        <taxon>Pterygota</taxon>
        <taxon>Neoptera</taxon>
        <taxon>Paraneoptera</taxon>
        <taxon>Hemiptera</taxon>
        <taxon>Heteroptera</taxon>
        <taxon>Panheteroptera</taxon>
        <taxon>Cimicomorpha</taxon>
        <taxon>Miridae</taxon>
        <taxon>Mirini</taxon>
        <taxon>Lygus</taxon>
    </lineage>
</organism>
<name>A0A0A9ZEA5_LYGHE</name>
<dbReference type="GO" id="GO:0016874">
    <property type="term" value="F:ligase activity"/>
    <property type="evidence" value="ECO:0007669"/>
    <property type="project" value="UniProtKB-KW"/>
</dbReference>
<dbReference type="EMBL" id="GBHO01000022">
    <property type="protein sequence ID" value="JAG43582.1"/>
    <property type="molecule type" value="Transcribed_RNA"/>
</dbReference>
<sequence length="111" mass="12018">MTKVLTNRLQPSTVGCGSIKREPTTIPPHTINTDTSDVKVHKVVKYHITESSHDRWSTNILSTTTDTLDGGGGSGCIDSDREAEADDETTRTLDLGLLLIQKNLQPNGGED</sequence>
<gene>
    <name evidence="2" type="primary">ileS_7</name>
    <name evidence="2" type="ORF">CM83_153</name>
</gene>
<protein>
    <submittedName>
        <fullName evidence="2">Isoleucine--tRNA ligase</fullName>
    </submittedName>
</protein>
<evidence type="ECO:0000256" key="1">
    <source>
        <dbReference type="SAM" id="MobiDB-lite"/>
    </source>
</evidence>
<reference evidence="2" key="2">
    <citation type="submission" date="2014-07" db="EMBL/GenBank/DDBJ databases">
        <authorList>
            <person name="Hull J."/>
        </authorList>
    </citation>
    <scope>NUCLEOTIDE SEQUENCE</scope>
</reference>
<keyword evidence="2" id="KW-0436">Ligase</keyword>
<feature type="non-terminal residue" evidence="2">
    <location>
        <position position="111"/>
    </location>
</feature>
<feature type="region of interest" description="Disordered" evidence="1">
    <location>
        <begin position="64"/>
        <end position="85"/>
    </location>
</feature>
<dbReference type="AlphaFoldDB" id="A0A0A9ZEA5"/>